<dbReference type="AlphaFoldDB" id="A0A1M7S7I4"/>
<dbReference type="Proteomes" id="UP000184207">
    <property type="component" value="Unassembled WGS sequence"/>
</dbReference>
<dbReference type="STRING" id="1121883.SAMN02745226_00593"/>
<organism evidence="2 3">
    <name type="scientific">Fervidobacterium gondwanense DSM 13020</name>
    <dbReference type="NCBI Taxonomy" id="1121883"/>
    <lineage>
        <taxon>Bacteria</taxon>
        <taxon>Thermotogati</taxon>
        <taxon>Thermotogota</taxon>
        <taxon>Thermotogae</taxon>
        <taxon>Thermotogales</taxon>
        <taxon>Fervidobacteriaceae</taxon>
        <taxon>Fervidobacterium</taxon>
    </lineage>
</organism>
<dbReference type="PANTHER" id="PTHR34297:SF2">
    <property type="entry name" value="ASP23_GLS24 FAMILY ENVELOPE STRESS RESPONSE PROTEIN"/>
    <property type="match status" value="1"/>
</dbReference>
<dbReference type="PANTHER" id="PTHR34297">
    <property type="entry name" value="HYPOTHETICAL CYTOSOLIC PROTEIN-RELATED"/>
    <property type="match status" value="1"/>
</dbReference>
<evidence type="ECO:0000313" key="3">
    <source>
        <dbReference type="Proteomes" id="UP000184207"/>
    </source>
</evidence>
<accession>A0A1M7S7I4</accession>
<comment type="similarity">
    <text evidence="1">Belongs to the asp23 family.</text>
</comment>
<sequence>MKFQGTCGEVEVTQKALKKIVYYSLTELSDKLSVSARNWLQKVLNIFSSEESNLVINDDSGVTIDLYVAVGYGINIPETFAVVKDKIIESFKKHFAIENVDVNMHVTELK</sequence>
<dbReference type="InterPro" id="IPR005531">
    <property type="entry name" value="Asp23"/>
</dbReference>
<dbReference type="Pfam" id="PF03780">
    <property type="entry name" value="Asp23"/>
    <property type="match status" value="1"/>
</dbReference>
<dbReference type="EMBL" id="FRDJ01000002">
    <property type="protein sequence ID" value="SHN54335.1"/>
    <property type="molecule type" value="Genomic_DNA"/>
</dbReference>
<gene>
    <name evidence="2" type="ORF">SAMN02745226_00593</name>
</gene>
<keyword evidence="3" id="KW-1185">Reference proteome</keyword>
<protein>
    <submittedName>
        <fullName evidence="2">Uncharacterized conserved protein YloU, alkaline shock protein (Asp23) family</fullName>
    </submittedName>
</protein>
<name>A0A1M7S7I4_FERGO</name>
<proteinExistence type="inferred from homology"/>
<dbReference type="RefSeq" id="WP_072758153.1">
    <property type="nucleotide sequence ID" value="NZ_FRDJ01000002.1"/>
</dbReference>
<evidence type="ECO:0000313" key="2">
    <source>
        <dbReference type="EMBL" id="SHN54335.1"/>
    </source>
</evidence>
<evidence type="ECO:0000256" key="1">
    <source>
        <dbReference type="ARBA" id="ARBA00005721"/>
    </source>
</evidence>
<reference evidence="3" key="1">
    <citation type="submission" date="2016-12" db="EMBL/GenBank/DDBJ databases">
        <authorList>
            <person name="Varghese N."/>
            <person name="Submissions S."/>
        </authorList>
    </citation>
    <scope>NUCLEOTIDE SEQUENCE [LARGE SCALE GENOMIC DNA]</scope>
    <source>
        <strain evidence="3">DSM 13020</strain>
    </source>
</reference>